<dbReference type="SUPFAM" id="SSF51338">
    <property type="entry name" value="Composite domain of metallo-dependent hydrolases"/>
    <property type="match status" value="1"/>
</dbReference>
<proteinExistence type="predicted"/>
<dbReference type="Gene3D" id="3.40.50.10910">
    <property type="entry name" value="Amidohydrolase"/>
    <property type="match status" value="1"/>
</dbReference>
<name>A0ABN2HLL1_9ACTN</name>
<dbReference type="InterPro" id="IPR051781">
    <property type="entry name" value="Metallo-dep_Hydrolase"/>
</dbReference>
<organism evidence="3 4">
    <name type="scientific">Fodinicola feengrottensis</name>
    <dbReference type="NCBI Taxonomy" id="435914"/>
    <lineage>
        <taxon>Bacteria</taxon>
        <taxon>Bacillati</taxon>
        <taxon>Actinomycetota</taxon>
        <taxon>Actinomycetes</taxon>
        <taxon>Mycobacteriales</taxon>
        <taxon>Fodinicola</taxon>
    </lineage>
</organism>
<feature type="compositionally biased region" description="Polar residues" evidence="1">
    <location>
        <begin position="399"/>
        <end position="412"/>
    </location>
</feature>
<evidence type="ECO:0000313" key="3">
    <source>
        <dbReference type="EMBL" id="GAA1690029.1"/>
    </source>
</evidence>
<dbReference type="Pfam" id="PF01979">
    <property type="entry name" value="Amidohydro_1"/>
    <property type="match status" value="1"/>
</dbReference>
<feature type="compositionally biased region" description="Basic and acidic residues" evidence="1">
    <location>
        <begin position="383"/>
        <end position="398"/>
    </location>
</feature>
<dbReference type="Proteomes" id="UP001500618">
    <property type="component" value="Unassembled WGS sequence"/>
</dbReference>
<dbReference type="PANTHER" id="PTHR43135">
    <property type="entry name" value="ALPHA-D-RIBOSE 1-METHYLPHOSPHONATE 5-TRIPHOSPHATE DIPHOSPHATASE"/>
    <property type="match status" value="1"/>
</dbReference>
<comment type="caution">
    <text evidence="3">The sequence shown here is derived from an EMBL/GenBank/DDBJ whole genome shotgun (WGS) entry which is preliminary data.</text>
</comment>
<dbReference type="InterPro" id="IPR032466">
    <property type="entry name" value="Metal_Hydrolase"/>
</dbReference>
<dbReference type="InterPro" id="IPR011059">
    <property type="entry name" value="Metal-dep_hydrolase_composite"/>
</dbReference>
<gene>
    <name evidence="3" type="ORF">GCM10009765_44220</name>
</gene>
<keyword evidence="4" id="KW-1185">Reference proteome</keyword>
<evidence type="ECO:0000259" key="2">
    <source>
        <dbReference type="Pfam" id="PF01979"/>
    </source>
</evidence>
<dbReference type="SUPFAM" id="SSF51556">
    <property type="entry name" value="Metallo-dependent hydrolases"/>
    <property type="match status" value="1"/>
</dbReference>
<feature type="region of interest" description="Disordered" evidence="1">
    <location>
        <begin position="367"/>
        <end position="444"/>
    </location>
</feature>
<accession>A0ABN2HLL1</accession>
<dbReference type="InterPro" id="IPR006680">
    <property type="entry name" value="Amidohydro-rel"/>
</dbReference>
<dbReference type="Gene3D" id="3.30.110.90">
    <property type="entry name" value="Amidohydrolase"/>
    <property type="match status" value="1"/>
</dbReference>
<protein>
    <submittedName>
        <fullName evidence="3">Amidohydrolase family protein</fullName>
    </submittedName>
</protein>
<dbReference type="Gene3D" id="1.20.58.520">
    <property type="entry name" value="Amidohydrolase"/>
    <property type="match status" value="1"/>
</dbReference>
<dbReference type="Gene3D" id="2.30.40.10">
    <property type="entry name" value="Urease, subunit C, domain 1"/>
    <property type="match status" value="1"/>
</dbReference>
<sequence>MVTTGTTVTDVAVFNGTDLLDGRYNVSIGESTITAISPADTAPPPGPTVDGAGATLLPGLLDAHVHFSGPDELSTLARFGVTTALDMGTWPPTLVATLRTAGQGTDIRSSGAPLAGVGGPHSRIPGFPAENLVATPEQARRCVAQQAAEGVDYSKLVLERPGAGGPGLDTATAAVEAAHAAGLRVVAHASHTGAVALGLQAGVDVLTHAPLDAVLHEDLVRAITDTELIVVPTLIMMRGSAHNLGNPALSYDHARNTVTALHRAGATIIAGTDANNAPGVPAAVPHGSSLHDELDLLVEAGLSPRQALRSATSVPATAFALHDRGRIRPGLRADLLLVTGDPVSDVSAARQIRSVWTAGRAVDVVAQNDRTDTDGANSHSHRSRSDHVAHRCPAEESTRGSWMQRISTSKTSPGPAGAFSNRSTGSAAIRTILPRSFPPARRGP</sequence>
<evidence type="ECO:0000256" key="1">
    <source>
        <dbReference type="SAM" id="MobiDB-lite"/>
    </source>
</evidence>
<dbReference type="PANTHER" id="PTHR43135:SF3">
    <property type="entry name" value="ALPHA-D-RIBOSE 1-METHYLPHOSPHONATE 5-TRIPHOSPHATE DIPHOSPHATASE"/>
    <property type="match status" value="1"/>
</dbReference>
<dbReference type="RefSeq" id="WP_344312343.1">
    <property type="nucleotide sequence ID" value="NZ_BAAANY010000017.1"/>
</dbReference>
<dbReference type="EMBL" id="BAAANY010000017">
    <property type="protein sequence ID" value="GAA1690029.1"/>
    <property type="molecule type" value="Genomic_DNA"/>
</dbReference>
<reference evidence="4" key="1">
    <citation type="journal article" date="2019" name="Int. J. Syst. Evol. Microbiol.">
        <title>The Global Catalogue of Microorganisms (GCM) 10K type strain sequencing project: providing services to taxonomists for standard genome sequencing and annotation.</title>
        <authorList>
            <consortium name="The Broad Institute Genomics Platform"/>
            <consortium name="The Broad Institute Genome Sequencing Center for Infectious Disease"/>
            <person name="Wu L."/>
            <person name="Ma J."/>
        </authorList>
    </citation>
    <scope>NUCLEOTIDE SEQUENCE [LARGE SCALE GENOMIC DNA]</scope>
    <source>
        <strain evidence="4">JCM 14718</strain>
    </source>
</reference>
<evidence type="ECO:0000313" key="4">
    <source>
        <dbReference type="Proteomes" id="UP001500618"/>
    </source>
</evidence>
<feature type="domain" description="Amidohydrolase-related" evidence="2">
    <location>
        <begin position="55"/>
        <end position="362"/>
    </location>
</feature>